<dbReference type="EMBL" id="WSZM01000331">
    <property type="protein sequence ID" value="KAF4035051.1"/>
    <property type="molecule type" value="Genomic_DNA"/>
</dbReference>
<evidence type="ECO:0000313" key="5">
    <source>
        <dbReference type="Proteomes" id="UP000602510"/>
    </source>
</evidence>
<keyword evidence="5" id="KW-1185">Reference proteome</keyword>
<evidence type="ECO:0000256" key="1">
    <source>
        <dbReference type="SAM" id="MobiDB-lite"/>
    </source>
</evidence>
<keyword evidence="2" id="KW-0812">Transmembrane</keyword>
<comment type="caution">
    <text evidence="4">The sequence shown here is derived from an EMBL/GenBank/DDBJ whole genome shotgun (WGS) entry which is preliminary data.</text>
</comment>
<dbReference type="Proteomes" id="UP000602510">
    <property type="component" value="Unassembled WGS sequence"/>
</dbReference>
<keyword evidence="2" id="KW-0472">Membrane</keyword>
<reference evidence="4" key="1">
    <citation type="submission" date="2020-04" db="EMBL/GenBank/DDBJ databases">
        <title>Hybrid Assembly of Korean Phytophthora infestans isolates.</title>
        <authorList>
            <person name="Prokchorchik M."/>
            <person name="Lee Y."/>
            <person name="Seo J."/>
            <person name="Cho J.-H."/>
            <person name="Park Y.-E."/>
            <person name="Jang D.-C."/>
            <person name="Im J.-S."/>
            <person name="Choi J.-G."/>
            <person name="Park H.-J."/>
            <person name="Lee G.-B."/>
            <person name="Lee Y.-G."/>
            <person name="Hong S.-Y."/>
            <person name="Cho K."/>
            <person name="Sohn K.H."/>
        </authorList>
    </citation>
    <scope>NUCLEOTIDE SEQUENCE</scope>
    <source>
        <strain evidence="4">KR_1_A1</strain>
    </source>
</reference>
<sequence>MECCWLLLMLLVVPAPALSPGDLDGVTTPPSGCQLCASTGDCSQAFRNGPGQFCGTWMTRSSHELPCCCPLNAVCNVSPAEYVCTCAYVGAMPPYHSDSDLMNKVLWLWWVLGILVLVAVCGAFCYFVVKRMMDQSDESRAFAPLEVIAPVVSPTREALYGSTGQSSVVPEEVGKGGGAGEQTALGTALGVWGGVSQTSHPAPPDDLDVGGDGFDGGLGSLKNVQDEAKEYEGDSAEYTDEIALLTVSTNE</sequence>
<name>A0A833T7J5_PHYIN</name>
<proteinExistence type="predicted"/>
<evidence type="ECO:0000256" key="2">
    <source>
        <dbReference type="SAM" id="Phobius"/>
    </source>
</evidence>
<protein>
    <submittedName>
        <fullName evidence="4">Uncharacterized protein</fullName>
    </submittedName>
</protein>
<evidence type="ECO:0000256" key="3">
    <source>
        <dbReference type="SAM" id="SignalP"/>
    </source>
</evidence>
<keyword evidence="2" id="KW-1133">Transmembrane helix</keyword>
<feature type="transmembrane region" description="Helical" evidence="2">
    <location>
        <begin position="107"/>
        <end position="129"/>
    </location>
</feature>
<accession>A0A833T7J5</accession>
<feature type="region of interest" description="Disordered" evidence="1">
    <location>
        <begin position="195"/>
        <end position="222"/>
    </location>
</feature>
<feature type="signal peptide" evidence="3">
    <location>
        <begin position="1"/>
        <end position="17"/>
    </location>
</feature>
<keyword evidence="3" id="KW-0732">Signal</keyword>
<dbReference type="AlphaFoldDB" id="A0A833T7J5"/>
<gene>
    <name evidence="4" type="ORF">GN244_ATG12817</name>
</gene>
<feature type="compositionally biased region" description="Gly residues" evidence="1">
    <location>
        <begin position="210"/>
        <end position="219"/>
    </location>
</feature>
<evidence type="ECO:0000313" key="4">
    <source>
        <dbReference type="EMBL" id="KAF4035051.1"/>
    </source>
</evidence>
<feature type="chain" id="PRO_5032947775" evidence="3">
    <location>
        <begin position="18"/>
        <end position="251"/>
    </location>
</feature>
<organism evidence="4 5">
    <name type="scientific">Phytophthora infestans</name>
    <name type="common">Potato late blight agent</name>
    <name type="synonym">Botrytis infestans</name>
    <dbReference type="NCBI Taxonomy" id="4787"/>
    <lineage>
        <taxon>Eukaryota</taxon>
        <taxon>Sar</taxon>
        <taxon>Stramenopiles</taxon>
        <taxon>Oomycota</taxon>
        <taxon>Peronosporomycetes</taxon>
        <taxon>Peronosporales</taxon>
        <taxon>Peronosporaceae</taxon>
        <taxon>Phytophthora</taxon>
    </lineage>
</organism>